<accession>A0A1I0QE98</accession>
<gene>
    <name evidence="2" type="ORF">SAMN04487850_2385</name>
</gene>
<keyword evidence="1" id="KW-1133">Transmembrane helix</keyword>
<dbReference type="AlphaFoldDB" id="A0A1I0QE98"/>
<dbReference type="EMBL" id="FOIQ01000006">
    <property type="protein sequence ID" value="SEW25236.1"/>
    <property type="molecule type" value="Genomic_DNA"/>
</dbReference>
<feature type="transmembrane region" description="Helical" evidence="1">
    <location>
        <begin position="348"/>
        <end position="369"/>
    </location>
</feature>
<dbReference type="PROSITE" id="PS51257">
    <property type="entry name" value="PROKAR_LIPOPROTEIN"/>
    <property type="match status" value="1"/>
</dbReference>
<reference evidence="2 3" key="1">
    <citation type="submission" date="2016-10" db="EMBL/GenBank/DDBJ databases">
        <authorList>
            <person name="de Groot N.N."/>
        </authorList>
    </citation>
    <scope>NUCLEOTIDE SEQUENCE [LARGE SCALE GENOMIC DNA]</scope>
    <source>
        <strain evidence="2 3">TC2-24</strain>
    </source>
</reference>
<name>A0A1I0QE98_9BACT</name>
<dbReference type="SUPFAM" id="SSF48452">
    <property type="entry name" value="TPR-like"/>
    <property type="match status" value="1"/>
</dbReference>
<evidence type="ECO:0000313" key="3">
    <source>
        <dbReference type="Proteomes" id="UP000199373"/>
    </source>
</evidence>
<protein>
    <recommendedName>
        <fullName evidence="4">Tetratricopeptide repeat-containing protein</fullName>
    </recommendedName>
</protein>
<dbReference type="InterPro" id="IPR011990">
    <property type="entry name" value="TPR-like_helical_dom_sf"/>
</dbReference>
<organism evidence="2 3">
    <name type="scientific">Prevotella aff. ruminicola Tc2-24</name>
    <dbReference type="NCBI Taxonomy" id="81582"/>
    <lineage>
        <taxon>Bacteria</taxon>
        <taxon>Pseudomonadati</taxon>
        <taxon>Bacteroidota</taxon>
        <taxon>Bacteroidia</taxon>
        <taxon>Bacteroidales</taxon>
        <taxon>Prevotellaceae</taxon>
        <taxon>Prevotella</taxon>
    </lineage>
</organism>
<keyword evidence="1" id="KW-0812">Transmembrane</keyword>
<dbReference type="Gene3D" id="1.25.40.10">
    <property type="entry name" value="Tetratricopeptide repeat domain"/>
    <property type="match status" value="1"/>
</dbReference>
<proteinExistence type="predicted"/>
<evidence type="ECO:0008006" key="4">
    <source>
        <dbReference type="Google" id="ProtNLM"/>
    </source>
</evidence>
<dbReference type="Proteomes" id="UP000199373">
    <property type="component" value="Unassembled WGS sequence"/>
</dbReference>
<sequence>MRGKTSILIFILFNLFLFGCKNQNQKILDDIAYYLQNDSVMEASACFDLLHTDDLGDNEKALYYLYEATIRYRSYQKMQSFDGIEYSIDYFNKADNQNKLAEAYFYRGALKYENGLTEIAIENLKQAELLSQKDGDIKQQHKITELLSSIYCSAGLYDLGLQYAKKAMTQAVQTKNYNWYVYAIDYIATAYFQKRMNDSALYYIKKVPQYEKYLDKETIADIYTSIGMVQSPHDPELAKKYLYKAIALGNKSSAYAILADIEMKNNGNRRTAKNLLDSAVVYSNDKNAYYIISRLTKLYMEDKQYEQVCHLLLKKRKTEQDENIIKQDLSRIQMRYDMLYKEKKQADYIHMIMTLLILVIVGILSILFYHRYQYLKNKKDMIQRQMLIETYSSKLKNLQDTDDNTTKQEGELMTSINILQEKQSEALKKGKELYEHVREGQSIITWTKQDYINMIDYYSLIDIPFGVTLETEYHSLSPRYKLYLILTNMGKSEEDIEYIFGIGKSAIRSIKSRIKSKNEKTQVS</sequence>
<evidence type="ECO:0000256" key="1">
    <source>
        <dbReference type="SAM" id="Phobius"/>
    </source>
</evidence>
<evidence type="ECO:0000313" key="2">
    <source>
        <dbReference type="EMBL" id="SEW25236.1"/>
    </source>
</evidence>
<keyword evidence="1" id="KW-0472">Membrane</keyword>
<dbReference type="RefSeq" id="WP_091916922.1">
    <property type="nucleotide sequence ID" value="NZ_FOIQ01000006.1"/>
</dbReference>
<keyword evidence="3" id="KW-1185">Reference proteome</keyword>